<dbReference type="Proteomes" id="UP000177354">
    <property type="component" value="Unassembled WGS sequence"/>
</dbReference>
<evidence type="ECO:0000259" key="2">
    <source>
        <dbReference type="Pfam" id="PF04862"/>
    </source>
</evidence>
<dbReference type="InterPro" id="IPR006946">
    <property type="entry name" value="DGR2-like_dom"/>
</dbReference>
<sequence length="236" mass="25281">MKIKKLILTSAVAGMVLVSVTTVALAASIVQNGSFEYGTEPGLYLQVDTEDTDIVNWEVVSGNVEIIGTYWPASEGSRSIDLSGLVAGSIRQPFPTEAGKNYIVKFDMAGNPEGGSGIKTLTADVGGDPISPFSFDTTNHTKNTKETMGWETRNFEFTATAGTTVLTFTSNVDSAYGPALDNVIVEEIVSLPPQTVMPADKEECKKDGWEEFGVFNNQGDCVSYVETDGQNEPANQ</sequence>
<evidence type="ECO:0000313" key="4">
    <source>
        <dbReference type="Proteomes" id="UP000177354"/>
    </source>
</evidence>
<evidence type="ECO:0000313" key="3">
    <source>
        <dbReference type="EMBL" id="OGG08080.1"/>
    </source>
</evidence>
<name>A0A1F5Z6M5_9BACT</name>
<organism evidence="3 4">
    <name type="scientific">Candidatus Gottesmanbacteria bacterium RIFCSPHIGHO2_01_FULL_40_15</name>
    <dbReference type="NCBI Taxonomy" id="1798376"/>
    <lineage>
        <taxon>Bacteria</taxon>
        <taxon>Candidatus Gottesmaniibacteriota</taxon>
    </lineage>
</organism>
<keyword evidence="1" id="KW-0732">Signal</keyword>
<dbReference type="NCBIfam" id="TIGR04362">
    <property type="entry name" value="choice_anch_C"/>
    <property type="match status" value="1"/>
</dbReference>
<dbReference type="Gene3D" id="2.60.120.260">
    <property type="entry name" value="Galactose-binding domain-like"/>
    <property type="match status" value="1"/>
</dbReference>
<feature type="domain" description="DUF642" evidence="2">
    <location>
        <begin position="29"/>
        <end position="185"/>
    </location>
</feature>
<dbReference type="InterPro" id="IPR008979">
    <property type="entry name" value="Galactose-bd-like_sf"/>
</dbReference>
<proteinExistence type="predicted"/>
<dbReference type="Pfam" id="PF04862">
    <property type="entry name" value="DUF642"/>
    <property type="match status" value="1"/>
</dbReference>
<dbReference type="InterPro" id="IPR027576">
    <property type="entry name" value="Choice_anch_C_dom"/>
</dbReference>
<dbReference type="AlphaFoldDB" id="A0A1F5Z6M5"/>
<comment type="caution">
    <text evidence="3">The sequence shown here is derived from an EMBL/GenBank/DDBJ whole genome shotgun (WGS) entry which is preliminary data.</text>
</comment>
<accession>A0A1F5Z6M5</accession>
<evidence type="ECO:0000256" key="1">
    <source>
        <dbReference type="SAM" id="SignalP"/>
    </source>
</evidence>
<dbReference type="SUPFAM" id="SSF49785">
    <property type="entry name" value="Galactose-binding domain-like"/>
    <property type="match status" value="1"/>
</dbReference>
<feature type="signal peptide" evidence="1">
    <location>
        <begin position="1"/>
        <end position="26"/>
    </location>
</feature>
<feature type="chain" id="PRO_5009522820" description="DUF642 domain-containing protein" evidence="1">
    <location>
        <begin position="27"/>
        <end position="236"/>
    </location>
</feature>
<dbReference type="EMBL" id="MFJF01000005">
    <property type="protein sequence ID" value="OGG08080.1"/>
    <property type="molecule type" value="Genomic_DNA"/>
</dbReference>
<protein>
    <recommendedName>
        <fullName evidence="2">DUF642 domain-containing protein</fullName>
    </recommendedName>
</protein>
<reference evidence="3 4" key="1">
    <citation type="journal article" date="2016" name="Nat. Commun.">
        <title>Thousands of microbial genomes shed light on interconnected biogeochemical processes in an aquifer system.</title>
        <authorList>
            <person name="Anantharaman K."/>
            <person name="Brown C.T."/>
            <person name="Hug L.A."/>
            <person name="Sharon I."/>
            <person name="Castelle C.J."/>
            <person name="Probst A.J."/>
            <person name="Thomas B.C."/>
            <person name="Singh A."/>
            <person name="Wilkins M.J."/>
            <person name="Karaoz U."/>
            <person name="Brodie E.L."/>
            <person name="Williams K.H."/>
            <person name="Hubbard S.S."/>
            <person name="Banfield J.F."/>
        </authorList>
    </citation>
    <scope>NUCLEOTIDE SEQUENCE [LARGE SCALE GENOMIC DNA]</scope>
</reference>
<gene>
    <name evidence="3" type="ORF">A2777_01705</name>
</gene>